<sequence length="238" mass="25154">MKKQLISCAAIALTALLAAGSAQAAEQTHTIQNNDTFWKLSQFYKVPLADVLGANATLDPLNLQPGMVVNIPSQGAITAKADELQSAKMISADIQQSESAKPQATKSQAAAKEEAPKPEAKTVTAPNGEKHVYAKKLQLKATAYTAAASENGKWGAVDYFGNKLKVGTIAVDPDIIPLGSKLYITGYQYPGLPEGGMLATALDMGGAIKDNRIDIFVPGSTQQASKFGFQNVNVYVLK</sequence>
<evidence type="ECO:0000313" key="6">
    <source>
        <dbReference type="Proteomes" id="UP000092024"/>
    </source>
</evidence>
<dbReference type="InterPro" id="IPR010611">
    <property type="entry name" value="3D_dom"/>
</dbReference>
<protein>
    <recommendedName>
        <fullName evidence="4">LysM domain-containing protein</fullName>
    </recommendedName>
</protein>
<dbReference type="CDD" id="cd00118">
    <property type="entry name" value="LysM"/>
    <property type="match status" value="1"/>
</dbReference>
<dbReference type="GO" id="GO:0004553">
    <property type="term" value="F:hydrolase activity, hydrolyzing O-glycosyl compounds"/>
    <property type="evidence" value="ECO:0007669"/>
    <property type="project" value="InterPro"/>
</dbReference>
<organism evidence="5 6">
    <name type="scientific">Paenibacillus oryzae</name>
    <dbReference type="NCBI Taxonomy" id="1844972"/>
    <lineage>
        <taxon>Bacteria</taxon>
        <taxon>Bacillati</taxon>
        <taxon>Bacillota</taxon>
        <taxon>Bacilli</taxon>
        <taxon>Bacillales</taxon>
        <taxon>Paenibacillaceae</taxon>
        <taxon>Paenibacillus</taxon>
    </lineage>
</organism>
<evidence type="ECO:0000259" key="4">
    <source>
        <dbReference type="PROSITE" id="PS51782"/>
    </source>
</evidence>
<dbReference type="GO" id="GO:0019867">
    <property type="term" value="C:outer membrane"/>
    <property type="evidence" value="ECO:0007669"/>
    <property type="project" value="InterPro"/>
</dbReference>
<dbReference type="InterPro" id="IPR059180">
    <property type="entry name" value="3D_YorM"/>
</dbReference>
<reference evidence="5 6" key="1">
    <citation type="submission" date="2016-05" db="EMBL/GenBank/DDBJ databases">
        <title>Paenibacillus oryzae. sp. nov., isolated from the rice root.</title>
        <authorList>
            <person name="Zhang J."/>
            <person name="Zhang X."/>
        </authorList>
    </citation>
    <scope>NUCLEOTIDE SEQUENCE [LARGE SCALE GENOMIC DNA]</scope>
    <source>
        <strain evidence="5 6">1DrF-4</strain>
    </source>
</reference>
<accession>A0A1A5YFN0</accession>
<gene>
    <name evidence="5" type="ORF">A7K91_12835</name>
</gene>
<dbReference type="STRING" id="1844972.A7K91_12835"/>
<dbReference type="Proteomes" id="UP000092024">
    <property type="component" value="Unassembled WGS sequence"/>
</dbReference>
<dbReference type="Gene3D" id="3.10.350.10">
    <property type="entry name" value="LysM domain"/>
    <property type="match status" value="1"/>
</dbReference>
<dbReference type="Gene3D" id="2.40.40.10">
    <property type="entry name" value="RlpA-like domain"/>
    <property type="match status" value="1"/>
</dbReference>
<dbReference type="SMART" id="SM00257">
    <property type="entry name" value="LysM"/>
    <property type="match status" value="1"/>
</dbReference>
<name>A0A1A5YFN0_9BACL</name>
<dbReference type="RefSeq" id="WP_068684992.1">
    <property type="nucleotide sequence ID" value="NZ_LYPA01000065.1"/>
</dbReference>
<feature type="chain" id="PRO_5008340291" description="LysM domain-containing protein" evidence="3">
    <location>
        <begin position="25"/>
        <end position="238"/>
    </location>
</feature>
<comment type="caution">
    <text evidence="5">The sequence shown here is derived from an EMBL/GenBank/DDBJ whole genome shotgun (WGS) entry which is preliminary data.</text>
</comment>
<dbReference type="Pfam" id="PF01476">
    <property type="entry name" value="LysM"/>
    <property type="match status" value="1"/>
</dbReference>
<dbReference type="CDD" id="cd14667">
    <property type="entry name" value="3D_containing_proteins"/>
    <property type="match status" value="1"/>
</dbReference>
<feature type="signal peptide" evidence="3">
    <location>
        <begin position="1"/>
        <end position="24"/>
    </location>
</feature>
<dbReference type="InterPro" id="IPR036779">
    <property type="entry name" value="LysM_dom_sf"/>
</dbReference>
<dbReference type="PANTHER" id="PTHR39160">
    <property type="entry name" value="CELL WALL-BINDING PROTEIN YOCH"/>
    <property type="match status" value="1"/>
</dbReference>
<dbReference type="SUPFAM" id="SSF54106">
    <property type="entry name" value="LysM domain"/>
    <property type="match status" value="1"/>
</dbReference>
<feature type="region of interest" description="Disordered" evidence="2">
    <location>
        <begin position="91"/>
        <end position="127"/>
    </location>
</feature>
<evidence type="ECO:0000256" key="3">
    <source>
        <dbReference type="SAM" id="SignalP"/>
    </source>
</evidence>
<feature type="domain" description="LysM" evidence="4">
    <location>
        <begin position="27"/>
        <end position="71"/>
    </location>
</feature>
<feature type="compositionally biased region" description="Polar residues" evidence="2">
    <location>
        <begin position="93"/>
        <end position="108"/>
    </location>
</feature>
<dbReference type="AlphaFoldDB" id="A0A1A5YFN0"/>
<dbReference type="InterPro" id="IPR051933">
    <property type="entry name" value="Resuscitation_pf_RpfB"/>
</dbReference>
<evidence type="ECO:0000256" key="2">
    <source>
        <dbReference type="SAM" id="MobiDB-lite"/>
    </source>
</evidence>
<dbReference type="PANTHER" id="PTHR39160:SF4">
    <property type="entry name" value="RESUSCITATION-PROMOTING FACTOR RPFB"/>
    <property type="match status" value="1"/>
</dbReference>
<evidence type="ECO:0000256" key="1">
    <source>
        <dbReference type="ARBA" id="ARBA00022729"/>
    </source>
</evidence>
<dbReference type="InterPro" id="IPR036908">
    <property type="entry name" value="RlpA-like_sf"/>
</dbReference>
<feature type="compositionally biased region" description="Basic and acidic residues" evidence="2">
    <location>
        <begin position="111"/>
        <end position="120"/>
    </location>
</feature>
<dbReference type="Pfam" id="PF06725">
    <property type="entry name" value="3D"/>
    <property type="match status" value="1"/>
</dbReference>
<keyword evidence="6" id="KW-1185">Reference proteome</keyword>
<keyword evidence="1 3" id="KW-0732">Signal</keyword>
<dbReference type="GO" id="GO:0009254">
    <property type="term" value="P:peptidoglycan turnover"/>
    <property type="evidence" value="ECO:0007669"/>
    <property type="project" value="InterPro"/>
</dbReference>
<proteinExistence type="predicted"/>
<dbReference type="EMBL" id="LYPA01000065">
    <property type="protein sequence ID" value="OBR64382.1"/>
    <property type="molecule type" value="Genomic_DNA"/>
</dbReference>
<dbReference type="SUPFAM" id="SSF50685">
    <property type="entry name" value="Barwin-like endoglucanases"/>
    <property type="match status" value="1"/>
</dbReference>
<evidence type="ECO:0000313" key="5">
    <source>
        <dbReference type="EMBL" id="OBR64382.1"/>
    </source>
</evidence>
<dbReference type="InterPro" id="IPR018392">
    <property type="entry name" value="LysM"/>
</dbReference>
<dbReference type="PROSITE" id="PS51782">
    <property type="entry name" value="LYSM"/>
    <property type="match status" value="1"/>
</dbReference>